<dbReference type="Proteomes" id="UP001597145">
    <property type="component" value="Unassembled WGS sequence"/>
</dbReference>
<organism evidence="1 2">
    <name type="scientific">Pseudonocardia aurantiaca</name>
    <dbReference type="NCBI Taxonomy" id="75290"/>
    <lineage>
        <taxon>Bacteria</taxon>
        <taxon>Bacillati</taxon>
        <taxon>Actinomycetota</taxon>
        <taxon>Actinomycetes</taxon>
        <taxon>Pseudonocardiales</taxon>
        <taxon>Pseudonocardiaceae</taxon>
        <taxon>Pseudonocardia</taxon>
    </lineage>
</organism>
<protein>
    <submittedName>
        <fullName evidence="1">Uncharacterized protein</fullName>
    </submittedName>
</protein>
<accession>A0ABW4FS25</accession>
<reference evidence="2" key="1">
    <citation type="journal article" date="2019" name="Int. J. Syst. Evol. Microbiol.">
        <title>The Global Catalogue of Microorganisms (GCM) 10K type strain sequencing project: providing services to taxonomists for standard genome sequencing and annotation.</title>
        <authorList>
            <consortium name="The Broad Institute Genomics Platform"/>
            <consortium name="The Broad Institute Genome Sequencing Center for Infectious Disease"/>
            <person name="Wu L."/>
            <person name="Ma J."/>
        </authorList>
    </citation>
    <scope>NUCLEOTIDE SEQUENCE [LARGE SCALE GENOMIC DNA]</scope>
    <source>
        <strain evidence="2">JCM 12165</strain>
    </source>
</reference>
<gene>
    <name evidence="1" type="ORF">ACFSCY_28385</name>
</gene>
<dbReference type="RefSeq" id="WP_343985195.1">
    <property type="nucleotide sequence ID" value="NZ_BAAAJG010000026.1"/>
</dbReference>
<evidence type="ECO:0000313" key="2">
    <source>
        <dbReference type="Proteomes" id="UP001597145"/>
    </source>
</evidence>
<keyword evidence="2" id="KW-1185">Reference proteome</keyword>
<sequence>MRLHVAVREGDFVTTSYSPAGADVARRMDSLREFDVQRLGDRTTDDMTSRWARLDAVLLAGTCTVDITPDMPVATLTDLALDAARAAGLASSADQARVKWFGGEDPRVWLTDPATDAPVDVDTTAGEAGLGDGDLLVLCIEHPPQAMYQLGPAATPQQLFSRLVLSERLSLPSDEPVVHGVLLYTDADAGVATFIRTHFDELNALTGTLLRIFVMERPNDWRAAKRYWKPRLEPELYRSFASLRWLRWVPFERARAYELARELGVPVDALPCLVLFAGHKDERKLVFPIDGLTMSGVRRLVQEIADVVGAGHTLEDAYESTSYQARGARSESTARGEALARLRRAEQRLNDTLRPASAGSQQFVFRDHTVFVHLGGKVSDQFNFHGQTTFVNRPVNTVITDFQNAHGDGPAQRGLSELLQLVLSSPALGEAERERLAKLVDEAAGESASDSPEPGKVRGILETVKTAVSDASDIAGPAIGLIAKVLELLP</sequence>
<name>A0ABW4FS25_9PSEU</name>
<dbReference type="EMBL" id="JBHUCP010000025">
    <property type="protein sequence ID" value="MFD1533349.1"/>
    <property type="molecule type" value="Genomic_DNA"/>
</dbReference>
<evidence type="ECO:0000313" key="1">
    <source>
        <dbReference type="EMBL" id="MFD1533349.1"/>
    </source>
</evidence>
<comment type="caution">
    <text evidence="1">The sequence shown here is derived from an EMBL/GenBank/DDBJ whole genome shotgun (WGS) entry which is preliminary data.</text>
</comment>
<proteinExistence type="predicted"/>